<dbReference type="EMBL" id="ABCS01000007">
    <property type="protein sequence ID" value="EDM80858.1"/>
    <property type="molecule type" value="Genomic_DNA"/>
</dbReference>
<gene>
    <name evidence="1" type="ORF">PPSIR1_28148</name>
</gene>
<keyword evidence="2" id="KW-1185">Reference proteome</keyword>
<evidence type="ECO:0000313" key="1">
    <source>
        <dbReference type="EMBL" id="EDM80858.1"/>
    </source>
</evidence>
<dbReference type="InterPro" id="IPR008514">
    <property type="entry name" value="T6SS_Hcp"/>
</dbReference>
<protein>
    <recommendedName>
        <fullName evidence="3">Secreted protein Hcp</fullName>
    </recommendedName>
</protein>
<accession>A6FZQ2</accession>
<sequence>MSTITHVHLTANGTHIDGEPTESVRGDGNSIEAVFYEDSVASAIEAATANYAGRRKHHPIKIRKRVDMASPILFKALCNNEVIEGEFKFFRPDRDGMGEIEHFYTVSIKKGRIASITVTSPDCLDPDNTSEPATEVVEIVFHTITKTYVADGKEHTDNWAES</sequence>
<dbReference type="Gene3D" id="2.30.110.20">
    <property type="entry name" value="Hcp1-like"/>
    <property type="match status" value="1"/>
</dbReference>
<dbReference type="eggNOG" id="COG3157">
    <property type="taxonomic scope" value="Bacteria"/>
</dbReference>
<dbReference type="STRING" id="391625.PPSIR1_28148"/>
<reference evidence="1 2" key="1">
    <citation type="submission" date="2007-06" db="EMBL/GenBank/DDBJ databases">
        <authorList>
            <person name="Shimkets L."/>
            <person name="Ferriera S."/>
            <person name="Johnson J."/>
            <person name="Kravitz S."/>
            <person name="Beeson K."/>
            <person name="Sutton G."/>
            <person name="Rogers Y.-H."/>
            <person name="Friedman R."/>
            <person name="Frazier M."/>
            <person name="Venter J.C."/>
        </authorList>
    </citation>
    <scope>NUCLEOTIDE SEQUENCE [LARGE SCALE GENOMIC DNA]</scope>
    <source>
        <strain evidence="1 2">SIR-1</strain>
    </source>
</reference>
<dbReference type="OrthoDB" id="119701at2"/>
<comment type="caution">
    <text evidence="1">The sequence shown here is derived from an EMBL/GenBank/DDBJ whole genome shotgun (WGS) entry which is preliminary data.</text>
</comment>
<dbReference type="PANTHER" id="PTHR34319">
    <property type="entry name" value="MAJOR EXPORTED PROTEIN"/>
    <property type="match status" value="1"/>
</dbReference>
<dbReference type="Proteomes" id="UP000005801">
    <property type="component" value="Unassembled WGS sequence"/>
</dbReference>
<dbReference type="AlphaFoldDB" id="A6FZQ2"/>
<dbReference type="InterPro" id="IPR036624">
    <property type="entry name" value="Hcp1-lik_sf"/>
</dbReference>
<evidence type="ECO:0008006" key="3">
    <source>
        <dbReference type="Google" id="ProtNLM"/>
    </source>
</evidence>
<evidence type="ECO:0000313" key="2">
    <source>
        <dbReference type="Proteomes" id="UP000005801"/>
    </source>
</evidence>
<dbReference type="InterPro" id="IPR052947">
    <property type="entry name" value="T6SS_Hcp1_domain"/>
</dbReference>
<dbReference type="RefSeq" id="WP_006969951.1">
    <property type="nucleotide sequence ID" value="NZ_ABCS01000007.1"/>
</dbReference>
<proteinExistence type="predicted"/>
<dbReference type="SUPFAM" id="SSF141452">
    <property type="entry name" value="Hcp1-like"/>
    <property type="match status" value="1"/>
</dbReference>
<organism evidence="1 2">
    <name type="scientific">Plesiocystis pacifica SIR-1</name>
    <dbReference type="NCBI Taxonomy" id="391625"/>
    <lineage>
        <taxon>Bacteria</taxon>
        <taxon>Pseudomonadati</taxon>
        <taxon>Myxococcota</taxon>
        <taxon>Polyangia</taxon>
        <taxon>Nannocystales</taxon>
        <taxon>Nannocystaceae</taxon>
        <taxon>Plesiocystis</taxon>
    </lineage>
</organism>
<dbReference type="PANTHER" id="PTHR34319:SF7">
    <property type="entry name" value="HNH ENDONUCLEASE DOMAIN-CONTAINING PROTEIN"/>
    <property type="match status" value="1"/>
</dbReference>
<dbReference type="Pfam" id="PF05638">
    <property type="entry name" value="T6SS_HCP"/>
    <property type="match status" value="1"/>
</dbReference>
<name>A6FZQ2_9BACT</name>
<dbReference type="NCBIfam" id="TIGR03344">
    <property type="entry name" value="VI_effect_Hcp1"/>
    <property type="match status" value="1"/>
</dbReference>